<proteinExistence type="predicted"/>
<dbReference type="RefSeq" id="WP_138565519.1">
    <property type="nucleotide sequence ID" value="NZ_CP040602.1"/>
</dbReference>
<organism evidence="2 3">
    <name type="scientific">Thiomicrorhabdus sediminis</name>
    <dbReference type="NCBI Taxonomy" id="2580412"/>
    <lineage>
        <taxon>Bacteria</taxon>
        <taxon>Pseudomonadati</taxon>
        <taxon>Pseudomonadota</taxon>
        <taxon>Gammaproteobacteria</taxon>
        <taxon>Thiotrichales</taxon>
        <taxon>Piscirickettsiaceae</taxon>
        <taxon>Thiomicrorhabdus</taxon>
    </lineage>
</organism>
<protein>
    <recommendedName>
        <fullName evidence="4">DUF5610 domain-containing protein</fullName>
    </recommendedName>
</protein>
<reference evidence="2 3" key="1">
    <citation type="submission" date="2019-05" db="EMBL/GenBank/DDBJ databases">
        <title>Thiomicrorhabdus sediminis sp. nov, a novel sulfur-oxidizing bacterium isolated from coastal sediment.</title>
        <authorList>
            <person name="Liu X."/>
        </authorList>
    </citation>
    <scope>NUCLEOTIDE SEQUENCE [LARGE SCALE GENOMIC DNA]</scope>
    <source>
        <strain evidence="2 3">G1</strain>
    </source>
</reference>
<evidence type="ECO:0000313" key="2">
    <source>
        <dbReference type="EMBL" id="QCU90845.1"/>
    </source>
</evidence>
<accession>A0A4P9K700</accession>
<evidence type="ECO:0000313" key="3">
    <source>
        <dbReference type="Proteomes" id="UP000304864"/>
    </source>
</evidence>
<gene>
    <name evidence="2" type="ORF">FE785_09495</name>
</gene>
<dbReference type="OrthoDB" id="7366224at2"/>
<feature type="region of interest" description="Disordered" evidence="1">
    <location>
        <begin position="290"/>
        <end position="320"/>
    </location>
</feature>
<dbReference type="EMBL" id="CP040602">
    <property type="protein sequence ID" value="QCU90845.1"/>
    <property type="molecule type" value="Genomic_DNA"/>
</dbReference>
<dbReference type="KEGG" id="thig:FE785_09495"/>
<sequence>MANTINDNAFVKQLFDIKAQNPNNKPGQDISELAKAKLEADVDYSPTARGSAKAASMMQMQQAYQYSETMSLQLTTKEGDKVTLDFRQLYAQYQSYQEMKVAEDGPSGVRYFESKQAMEATMFEERFAFSVQGDLNEEELQAIYDVFAKVDELAGEFYGGNIEKALEKAQNLELDMDQLSGMSLNLTQTETVVKSYQQQALAQYQNVQNDTEGSEADQQENAENADPAALPNYYDTWQQVLERLDEQFANAESFFNELMADINAQRFPEQDSRPGWLERVRSFHEELAQLAQQKSEQSPQLEATENSEPAVVNDQNNPAV</sequence>
<evidence type="ECO:0008006" key="4">
    <source>
        <dbReference type="Google" id="ProtNLM"/>
    </source>
</evidence>
<dbReference type="AlphaFoldDB" id="A0A4P9K700"/>
<evidence type="ECO:0000256" key="1">
    <source>
        <dbReference type="SAM" id="MobiDB-lite"/>
    </source>
</evidence>
<keyword evidence="3" id="KW-1185">Reference proteome</keyword>
<dbReference type="Proteomes" id="UP000304864">
    <property type="component" value="Chromosome"/>
</dbReference>
<feature type="region of interest" description="Disordered" evidence="1">
    <location>
        <begin position="207"/>
        <end position="230"/>
    </location>
</feature>
<name>A0A4P9K700_9GAMM</name>